<feature type="compositionally biased region" description="Acidic residues" evidence="1">
    <location>
        <begin position="91"/>
        <end position="102"/>
    </location>
</feature>
<dbReference type="EMBL" id="UYRV01000840">
    <property type="protein sequence ID" value="VDK45673.1"/>
    <property type="molecule type" value="Genomic_DNA"/>
</dbReference>
<feature type="compositionally biased region" description="Acidic residues" evidence="1">
    <location>
        <begin position="112"/>
        <end position="123"/>
    </location>
</feature>
<accession>A0A3P6QSJ3</accession>
<keyword evidence="3" id="KW-1185">Reference proteome</keyword>
<feature type="region of interest" description="Disordered" evidence="1">
    <location>
        <begin position="66"/>
        <end position="152"/>
    </location>
</feature>
<dbReference type="Proteomes" id="UP000271889">
    <property type="component" value="Unassembled WGS sequence"/>
</dbReference>
<proteinExistence type="predicted"/>
<dbReference type="AlphaFoldDB" id="A0A3P6QSJ3"/>
<feature type="region of interest" description="Disordered" evidence="1">
    <location>
        <begin position="35"/>
        <end position="54"/>
    </location>
</feature>
<reference evidence="2 3" key="1">
    <citation type="submission" date="2018-11" db="EMBL/GenBank/DDBJ databases">
        <authorList>
            <consortium name="Pathogen Informatics"/>
        </authorList>
    </citation>
    <scope>NUCLEOTIDE SEQUENCE [LARGE SCALE GENOMIC DNA]</scope>
</reference>
<protein>
    <submittedName>
        <fullName evidence="2">Uncharacterized protein</fullName>
    </submittedName>
</protein>
<name>A0A3P6QSJ3_CYLGO</name>
<evidence type="ECO:0000313" key="3">
    <source>
        <dbReference type="Proteomes" id="UP000271889"/>
    </source>
</evidence>
<evidence type="ECO:0000313" key="2">
    <source>
        <dbReference type="EMBL" id="VDK45673.1"/>
    </source>
</evidence>
<evidence type="ECO:0000256" key="1">
    <source>
        <dbReference type="SAM" id="MobiDB-lite"/>
    </source>
</evidence>
<sequence>MTMTIMKTPHPKFSPDLEQVQERTQEQVQEKLVRVHEGGPAEDAVRDHRADPALDRGDVAVLAVQDPEGDPDVRDLAVQDPEDPLGHALEEGVDLEDEEEEAVDRGDRGVQDLEDERDDPEGDVQEKMIKWMTRRQNEEEEERERDPIDHKY</sequence>
<organism evidence="2 3">
    <name type="scientific">Cylicostephanus goldi</name>
    <name type="common">Nematode worm</name>
    <dbReference type="NCBI Taxonomy" id="71465"/>
    <lineage>
        <taxon>Eukaryota</taxon>
        <taxon>Metazoa</taxon>
        <taxon>Ecdysozoa</taxon>
        <taxon>Nematoda</taxon>
        <taxon>Chromadorea</taxon>
        <taxon>Rhabditida</taxon>
        <taxon>Rhabditina</taxon>
        <taxon>Rhabditomorpha</taxon>
        <taxon>Strongyloidea</taxon>
        <taxon>Strongylidae</taxon>
        <taxon>Cylicostephanus</taxon>
    </lineage>
</organism>
<feature type="region of interest" description="Disordered" evidence="1">
    <location>
        <begin position="1"/>
        <end position="24"/>
    </location>
</feature>
<gene>
    <name evidence="2" type="ORF">CGOC_LOCUS568</name>
</gene>